<sequence>MSAGLSPGNGGNAAFALHPDGPTVSKAEEADLATAIAASLMMLNPNGSDAAAWVPMPKPENRTYERQKVAMRQNVEIREEQESRAAIQSSLEEISEPTEAVYHTEGAPSSLSAGASDPRRELYLKERIENMAFYLAMEIHMLNDPNGDTYVFIDPPAQQPEQDYYSYQRYCERYALPLCMQKKKFMTLDSSFFDDAFGPTAQYRVTHRRRLVGRLPDSIKYVLDLTPPTEGDYAAYLTAELCCPEGVRRWYQAGQRWNVSTMLIGGQEEYSAPFRIREYSVQKVDDGTSSATDLMDVERGAPPAGSEELNLTRVIAEQQVDDAHSPTIKPNNATKDKPIPLEYSPVRHRSAIERVLHAAVEGLDPRIDSAPKLWTTFAVAKHYGIKRSALTDYIVRWLRANPNSYFLEVLPEISLRISDGLECSELCRDTFAILVGEEALANVYRCRESAALPAGRSVHGRKREDLPESYQTRIEYASKAFMERITAEFSTLVDEQMSWLNDLPEFYKLSVPELGHAVDRPDFSELMTTLKAFLRGLIYWILCSNGNPPSGPLADSASDGDIRSNDLFPTTKFSHTWRQLLPCERIFTRSFWKLLRQSTGNWGFSNICGASGYPVSQNNWPEAAKKYAHMGIFKEIRREHLDTLALHCNFIYRGHPQVIASQKSQATSPPPSSGSSFQPSSDGSNGGCRQQTQVSLPIRTQQLLSRTQFRKILPKMPAEQRGSTGVSTGVQAAPSAPSQYANASSLATEWPSRTSPSPSWTHTSYDPDLYGQLTQAQASSIPDPTPRDEFFDLKEFFNQADGYLGRICSRILAPPDASMRADTLELMLTDTLVCLEDPEWKYLPMWAGGNDDESGGVFDDQIPLAHTGFSTAGPRVHTGVGSSAASSEFEVISNQTDGSTHHTSTVVNDGFTDVMDRRRVYEADSIWSDVMADRDNGNSVRSKGADTATIHGSEFGWQDFMGDLNGEGTGKVRTEDKGKGKMLDDEEMFDDVFTEEDDDDDDENEEDEEEDDENDNTDDHSLVGNNDGDVDDEDMVLV</sequence>
<feature type="compositionally biased region" description="Acidic residues" evidence="1">
    <location>
        <begin position="1028"/>
        <end position="1038"/>
    </location>
</feature>
<reference evidence="2 3" key="1">
    <citation type="submission" date="2019-09" db="EMBL/GenBank/DDBJ databases">
        <title>The hologenome of the rock-dwelling lichen Lasallia pustulata.</title>
        <authorList>
            <person name="Greshake Tzovaras B."/>
            <person name="Segers F."/>
            <person name="Bicker A."/>
            <person name="Dal Grande F."/>
            <person name="Otte J."/>
            <person name="Hankeln T."/>
            <person name="Schmitt I."/>
            <person name="Ebersberger I."/>
        </authorList>
    </citation>
    <scope>NUCLEOTIDE SEQUENCE [LARGE SCALE GENOMIC DNA]</scope>
    <source>
        <strain evidence="2">A1-1</strain>
    </source>
</reference>
<evidence type="ECO:0000313" key="3">
    <source>
        <dbReference type="Proteomes" id="UP000324767"/>
    </source>
</evidence>
<evidence type="ECO:0000256" key="1">
    <source>
        <dbReference type="SAM" id="MobiDB-lite"/>
    </source>
</evidence>
<comment type="caution">
    <text evidence="2">The sequence shown here is derived from an EMBL/GenBank/DDBJ whole genome shotgun (WGS) entry which is preliminary data.</text>
</comment>
<name>A0A5M8PFE8_9LECA</name>
<feature type="compositionally biased region" description="Polar residues" evidence="1">
    <location>
        <begin position="687"/>
        <end position="700"/>
    </location>
</feature>
<feature type="compositionally biased region" description="Polar residues" evidence="1">
    <location>
        <begin position="721"/>
        <end position="747"/>
    </location>
</feature>
<feature type="region of interest" description="Disordered" evidence="1">
    <location>
        <begin position="661"/>
        <end position="700"/>
    </location>
</feature>
<accession>A0A5M8PFE8</accession>
<feature type="region of interest" description="Disordered" evidence="1">
    <location>
        <begin position="966"/>
        <end position="1038"/>
    </location>
</feature>
<feature type="compositionally biased region" description="Low complexity" evidence="1">
    <location>
        <begin position="673"/>
        <end position="683"/>
    </location>
</feature>
<protein>
    <submittedName>
        <fullName evidence="2">Uncharacterized protein</fullName>
    </submittedName>
</protein>
<proteinExistence type="predicted"/>
<feature type="region of interest" description="Disordered" evidence="1">
    <location>
        <begin position="714"/>
        <end position="762"/>
    </location>
</feature>
<feature type="region of interest" description="Disordered" evidence="1">
    <location>
        <begin position="1"/>
        <end position="22"/>
    </location>
</feature>
<evidence type="ECO:0000313" key="2">
    <source>
        <dbReference type="EMBL" id="KAA6407658.1"/>
    </source>
</evidence>
<dbReference type="AlphaFoldDB" id="A0A5M8PFE8"/>
<feature type="compositionally biased region" description="Low complexity" evidence="1">
    <location>
        <begin position="751"/>
        <end position="762"/>
    </location>
</feature>
<dbReference type="EMBL" id="VXIT01000016">
    <property type="protein sequence ID" value="KAA6407658.1"/>
    <property type="molecule type" value="Genomic_DNA"/>
</dbReference>
<dbReference type="Proteomes" id="UP000324767">
    <property type="component" value="Unassembled WGS sequence"/>
</dbReference>
<dbReference type="OrthoDB" id="5371510at2759"/>
<feature type="compositionally biased region" description="Acidic residues" evidence="1">
    <location>
        <begin position="984"/>
        <end position="1016"/>
    </location>
</feature>
<gene>
    <name evidence="2" type="ORF">FRX48_08496</name>
</gene>
<organism evidence="2 3">
    <name type="scientific">Lasallia pustulata</name>
    <dbReference type="NCBI Taxonomy" id="136370"/>
    <lineage>
        <taxon>Eukaryota</taxon>
        <taxon>Fungi</taxon>
        <taxon>Dikarya</taxon>
        <taxon>Ascomycota</taxon>
        <taxon>Pezizomycotina</taxon>
        <taxon>Lecanoromycetes</taxon>
        <taxon>OSLEUM clade</taxon>
        <taxon>Umbilicariomycetidae</taxon>
        <taxon>Umbilicariales</taxon>
        <taxon>Umbilicariaceae</taxon>
        <taxon>Lasallia</taxon>
    </lineage>
</organism>
<feature type="compositionally biased region" description="Basic and acidic residues" evidence="1">
    <location>
        <begin position="970"/>
        <end position="983"/>
    </location>
</feature>